<dbReference type="OrthoDB" id="5430750at2759"/>
<feature type="compositionally biased region" description="Acidic residues" evidence="5">
    <location>
        <begin position="1"/>
        <end position="10"/>
    </location>
</feature>
<evidence type="ECO:0000256" key="6">
    <source>
        <dbReference type="SAM" id="Phobius"/>
    </source>
</evidence>
<comment type="caution">
    <text evidence="8">The sequence shown here is derived from an EMBL/GenBank/DDBJ whole genome shotgun (WGS) entry which is preliminary data.</text>
</comment>
<name>A0A8H5PKW7_9HYPO</name>
<evidence type="ECO:0000313" key="9">
    <source>
        <dbReference type="Proteomes" id="UP000546213"/>
    </source>
</evidence>
<feature type="compositionally biased region" description="Basic and acidic residues" evidence="5">
    <location>
        <begin position="144"/>
        <end position="153"/>
    </location>
</feature>
<keyword evidence="4 6" id="KW-0472">Membrane</keyword>
<dbReference type="AlphaFoldDB" id="A0A8H5PKW7"/>
<evidence type="ECO:0000313" key="8">
    <source>
        <dbReference type="EMBL" id="KAF5598796.1"/>
    </source>
</evidence>
<feature type="domain" description="DUF8035" evidence="7">
    <location>
        <begin position="40"/>
        <end position="91"/>
    </location>
</feature>
<evidence type="ECO:0000259" key="7">
    <source>
        <dbReference type="Pfam" id="PF26118"/>
    </source>
</evidence>
<reference evidence="8 9" key="1">
    <citation type="submission" date="2020-05" db="EMBL/GenBank/DDBJ databases">
        <title>Identification and distribution of gene clusters putatively required for synthesis of sphingolipid metabolism inhibitors in phylogenetically diverse species of the filamentous fungus Fusarium.</title>
        <authorList>
            <person name="Kim H.-S."/>
            <person name="Busman M."/>
            <person name="Brown D.W."/>
            <person name="Divon H."/>
            <person name="Uhlig S."/>
            <person name="Proctor R.H."/>
        </authorList>
    </citation>
    <scope>NUCLEOTIDE SEQUENCE [LARGE SCALE GENOMIC DNA]</scope>
    <source>
        <strain evidence="8 9">NRRL 36939</strain>
    </source>
</reference>
<sequence>MSEFSNEIDTEIAAASWEQSPDISSSAPTSNSAERQSKEIQTRISTSLVSWYAPCRLGYEFIQEGDTFAISGVLGSIDLEELLRYSERYQKADEQDQGPRPSVQLPNERVPLGLEDDKPAHSARIAPCSPTPSSFHTHPVAPSDTKDSKHAEFEGNSPQLNTGTVLRQIGRSIWASEQGDLNGTQDTEPVVFLSTPFLALSKMAFEDCTEKNYTRTLLEFLYGFKTGGVQETSFSNSTSGGRISNLSRILEMPEAIFLMIGGGTLISSSMLSWEQMMSGTVSLDISSEIHSIWPVVYRARITSPESYIIIEEDCSYPGKEFRQLIFKSSGEYDLDIDDFNLVDEHEHGVDSTTWLDCLTSGEVERHSFKLVRISDETSSKVPRDPGSEAFNDIENQNIGETFDEENSDEETFERTMEAAKRMFCQSIGKGTLVRNMPSVLPTLPSMPFNNSVKNHIPFFAWPLTQKTGNSSYTDGAMALTRNPGSGILATLLALSEDIFDHFLPPANWFLVPAIGAYWGALDSIMRSTKRSNGYQLWQGVASRARTHNLESKLNCQLEDARRDVMMASETQTGTDRLTISPIGLEFLEISALKEEMEALRIIFEVQTRTVKAFAQVLSLDFFTQDTTDRADLGHRTDMYGLEKRHLDTHIQSLAEDGKTLEILQRILTATRHDMKQMIEVLDEGHGKAIRVFTFVTLFFLPLSFVTSFLGMNTTDVRELDRDQRIFWSSAVPLTVAVSILALVFGYRWDTVTALFFKAFKIRDSSRVYEELEKDLISQLGAENAGTSCKTGLSSASKPGTSSGFRVERRWKRKPWEKRLPEPFKGLEVV</sequence>
<evidence type="ECO:0000256" key="4">
    <source>
        <dbReference type="ARBA" id="ARBA00023136"/>
    </source>
</evidence>
<keyword evidence="2 6" id="KW-0812">Transmembrane</keyword>
<feature type="transmembrane region" description="Helical" evidence="6">
    <location>
        <begin position="691"/>
        <end position="713"/>
    </location>
</feature>
<dbReference type="InterPro" id="IPR058348">
    <property type="entry name" value="DUF8035"/>
</dbReference>
<evidence type="ECO:0000256" key="2">
    <source>
        <dbReference type="ARBA" id="ARBA00022692"/>
    </source>
</evidence>
<feature type="transmembrane region" description="Helical" evidence="6">
    <location>
        <begin position="725"/>
        <end position="746"/>
    </location>
</feature>
<dbReference type="GO" id="GO:0046873">
    <property type="term" value="F:metal ion transmembrane transporter activity"/>
    <property type="evidence" value="ECO:0007669"/>
    <property type="project" value="InterPro"/>
</dbReference>
<organism evidence="8 9">
    <name type="scientific">Fusarium pseudocircinatum</name>
    <dbReference type="NCBI Taxonomy" id="56676"/>
    <lineage>
        <taxon>Eukaryota</taxon>
        <taxon>Fungi</taxon>
        <taxon>Dikarya</taxon>
        <taxon>Ascomycota</taxon>
        <taxon>Pezizomycotina</taxon>
        <taxon>Sordariomycetes</taxon>
        <taxon>Hypocreomycetidae</taxon>
        <taxon>Hypocreales</taxon>
        <taxon>Nectriaceae</taxon>
        <taxon>Fusarium</taxon>
        <taxon>Fusarium fujikuroi species complex</taxon>
    </lineage>
</organism>
<accession>A0A8H5PKW7</accession>
<dbReference type="InterPro" id="IPR002523">
    <property type="entry name" value="MgTranspt_CorA/ZnTranspt_ZntB"/>
</dbReference>
<dbReference type="InterPro" id="IPR045863">
    <property type="entry name" value="CorA_TM1_TM2"/>
</dbReference>
<feature type="compositionally biased region" description="Polar residues" evidence="5">
    <location>
        <begin position="17"/>
        <end position="34"/>
    </location>
</feature>
<dbReference type="Pfam" id="PF26118">
    <property type="entry name" value="DUF8035"/>
    <property type="match status" value="1"/>
</dbReference>
<evidence type="ECO:0000256" key="5">
    <source>
        <dbReference type="SAM" id="MobiDB-lite"/>
    </source>
</evidence>
<dbReference type="SUPFAM" id="SSF144083">
    <property type="entry name" value="Magnesium transport protein CorA, transmembrane region"/>
    <property type="match status" value="1"/>
</dbReference>
<evidence type="ECO:0000256" key="1">
    <source>
        <dbReference type="ARBA" id="ARBA00004141"/>
    </source>
</evidence>
<dbReference type="Gene3D" id="1.20.58.340">
    <property type="entry name" value="Magnesium transport protein CorA, transmembrane region"/>
    <property type="match status" value="1"/>
</dbReference>
<protein>
    <submittedName>
        <fullName evidence="8">Mg2+ transporter</fullName>
    </submittedName>
</protein>
<dbReference type="GO" id="GO:0016020">
    <property type="term" value="C:membrane"/>
    <property type="evidence" value="ECO:0007669"/>
    <property type="project" value="UniProtKB-SubCell"/>
</dbReference>
<proteinExistence type="predicted"/>
<feature type="region of interest" description="Disordered" evidence="5">
    <location>
        <begin position="1"/>
        <end position="38"/>
    </location>
</feature>
<feature type="region of interest" description="Disordered" evidence="5">
    <location>
        <begin position="90"/>
        <end position="161"/>
    </location>
</feature>
<comment type="subcellular location">
    <subcellularLocation>
        <location evidence="1">Membrane</location>
        <topology evidence="1">Multi-pass membrane protein</topology>
    </subcellularLocation>
</comment>
<dbReference type="Pfam" id="PF01544">
    <property type="entry name" value="CorA"/>
    <property type="match status" value="1"/>
</dbReference>
<evidence type="ECO:0000256" key="3">
    <source>
        <dbReference type="ARBA" id="ARBA00022989"/>
    </source>
</evidence>
<dbReference type="EMBL" id="JAAOAS010000058">
    <property type="protein sequence ID" value="KAF5598796.1"/>
    <property type="molecule type" value="Genomic_DNA"/>
</dbReference>
<dbReference type="Proteomes" id="UP000546213">
    <property type="component" value="Unassembled WGS sequence"/>
</dbReference>
<gene>
    <name evidence="8" type="ORF">FPCIR_2720</name>
</gene>
<keyword evidence="3 6" id="KW-1133">Transmembrane helix</keyword>
<keyword evidence="9" id="KW-1185">Reference proteome</keyword>